<dbReference type="AlphaFoldDB" id="A0A0C3FQX8"/>
<dbReference type="EMBL" id="KN832998">
    <property type="protein sequence ID" value="KIM81581.1"/>
    <property type="molecule type" value="Genomic_DNA"/>
</dbReference>
<name>A0A0C3FQX8_PILCF</name>
<sequence length="104" mass="11793">MSWYSRLLTPRTSGHIVSPHVCMVLLYPIFASRAQSTGECFVALLLALEVWNEPRFNVRKGKASEAIKETARHWHRQLSHSSVRRLDGAGQRNSPDRLASCAYL</sequence>
<feature type="region of interest" description="Disordered" evidence="1">
    <location>
        <begin position="78"/>
        <end position="104"/>
    </location>
</feature>
<evidence type="ECO:0000313" key="2">
    <source>
        <dbReference type="EMBL" id="KIM81581.1"/>
    </source>
</evidence>
<dbReference type="InParanoid" id="A0A0C3FQX8"/>
<organism evidence="2 3">
    <name type="scientific">Piloderma croceum (strain F 1598)</name>
    <dbReference type="NCBI Taxonomy" id="765440"/>
    <lineage>
        <taxon>Eukaryota</taxon>
        <taxon>Fungi</taxon>
        <taxon>Dikarya</taxon>
        <taxon>Basidiomycota</taxon>
        <taxon>Agaricomycotina</taxon>
        <taxon>Agaricomycetes</taxon>
        <taxon>Agaricomycetidae</taxon>
        <taxon>Atheliales</taxon>
        <taxon>Atheliaceae</taxon>
        <taxon>Piloderma</taxon>
    </lineage>
</organism>
<reference evidence="3" key="2">
    <citation type="submission" date="2015-01" db="EMBL/GenBank/DDBJ databases">
        <title>Evolutionary Origins and Diversification of the Mycorrhizal Mutualists.</title>
        <authorList>
            <consortium name="DOE Joint Genome Institute"/>
            <consortium name="Mycorrhizal Genomics Consortium"/>
            <person name="Kohler A."/>
            <person name="Kuo A."/>
            <person name="Nagy L.G."/>
            <person name="Floudas D."/>
            <person name="Copeland A."/>
            <person name="Barry K.W."/>
            <person name="Cichocki N."/>
            <person name="Veneault-Fourrey C."/>
            <person name="LaButti K."/>
            <person name="Lindquist E.A."/>
            <person name="Lipzen A."/>
            <person name="Lundell T."/>
            <person name="Morin E."/>
            <person name="Murat C."/>
            <person name="Riley R."/>
            <person name="Ohm R."/>
            <person name="Sun H."/>
            <person name="Tunlid A."/>
            <person name="Henrissat B."/>
            <person name="Grigoriev I.V."/>
            <person name="Hibbett D.S."/>
            <person name="Martin F."/>
        </authorList>
    </citation>
    <scope>NUCLEOTIDE SEQUENCE [LARGE SCALE GENOMIC DNA]</scope>
    <source>
        <strain evidence="3">F 1598</strain>
    </source>
</reference>
<gene>
    <name evidence="2" type="ORF">PILCRDRAFT_496932</name>
</gene>
<evidence type="ECO:0000256" key="1">
    <source>
        <dbReference type="SAM" id="MobiDB-lite"/>
    </source>
</evidence>
<evidence type="ECO:0000313" key="3">
    <source>
        <dbReference type="Proteomes" id="UP000054166"/>
    </source>
</evidence>
<reference evidence="2 3" key="1">
    <citation type="submission" date="2014-04" db="EMBL/GenBank/DDBJ databases">
        <authorList>
            <consortium name="DOE Joint Genome Institute"/>
            <person name="Kuo A."/>
            <person name="Tarkka M."/>
            <person name="Buscot F."/>
            <person name="Kohler A."/>
            <person name="Nagy L.G."/>
            <person name="Floudas D."/>
            <person name="Copeland A."/>
            <person name="Barry K.W."/>
            <person name="Cichocki N."/>
            <person name="Veneault-Fourrey C."/>
            <person name="LaButti K."/>
            <person name="Lindquist E.A."/>
            <person name="Lipzen A."/>
            <person name="Lundell T."/>
            <person name="Morin E."/>
            <person name="Murat C."/>
            <person name="Sun H."/>
            <person name="Tunlid A."/>
            <person name="Henrissat B."/>
            <person name="Grigoriev I.V."/>
            <person name="Hibbett D.S."/>
            <person name="Martin F."/>
            <person name="Nordberg H.P."/>
            <person name="Cantor M.N."/>
            <person name="Hua S.X."/>
        </authorList>
    </citation>
    <scope>NUCLEOTIDE SEQUENCE [LARGE SCALE GENOMIC DNA]</scope>
    <source>
        <strain evidence="2 3">F 1598</strain>
    </source>
</reference>
<protein>
    <submittedName>
        <fullName evidence="2">Uncharacterized protein</fullName>
    </submittedName>
</protein>
<keyword evidence="3" id="KW-1185">Reference proteome</keyword>
<accession>A0A0C3FQX8</accession>
<proteinExistence type="predicted"/>
<dbReference type="HOGENOM" id="CLU_2251066_0_0_1"/>
<dbReference type="Proteomes" id="UP000054166">
    <property type="component" value="Unassembled WGS sequence"/>
</dbReference>